<dbReference type="InterPro" id="IPR057326">
    <property type="entry name" value="KR_dom"/>
</dbReference>
<keyword evidence="5" id="KW-1185">Reference proteome</keyword>
<evidence type="ECO:0000313" key="5">
    <source>
        <dbReference type="Proteomes" id="UP000294947"/>
    </source>
</evidence>
<comment type="caution">
    <text evidence="4">The sequence shown here is derived from an EMBL/GenBank/DDBJ whole genome shotgun (WGS) entry which is preliminary data.</text>
</comment>
<keyword evidence="2" id="KW-0560">Oxidoreductase</keyword>
<organism evidence="4 5">
    <name type="scientific">Saccharopolyspora elongata</name>
    <dbReference type="NCBI Taxonomy" id="2530387"/>
    <lineage>
        <taxon>Bacteria</taxon>
        <taxon>Bacillati</taxon>
        <taxon>Actinomycetota</taxon>
        <taxon>Actinomycetes</taxon>
        <taxon>Pseudonocardiales</taxon>
        <taxon>Pseudonocardiaceae</taxon>
        <taxon>Saccharopolyspora</taxon>
    </lineage>
</organism>
<evidence type="ECO:0000256" key="2">
    <source>
        <dbReference type="ARBA" id="ARBA00023002"/>
    </source>
</evidence>
<feature type="domain" description="Ketoreductase" evidence="3">
    <location>
        <begin position="5"/>
        <end position="189"/>
    </location>
</feature>
<dbReference type="OrthoDB" id="158573at2"/>
<dbReference type="PROSITE" id="PS00061">
    <property type="entry name" value="ADH_SHORT"/>
    <property type="match status" value="1"/>
</dbReference>
<dbReference type="Proteomes" id="UP000294947">
    <property type="component" value="Unassembled WGS sequence"/>
</dbReference>
<proteinExistence type="inferred from homology"/>
<dbReference type="Pfam" id="PF00106">
    <property type="entry name" value="adh_short"/>
    <property type="match status" value="1"/>
</dbReference>
<sequence length="248" mass="25937">MSGRGRVLVTGASRGIGREIAIALARTGHDLVLWARSRDDLGKTAELARGHGAAVVEQAVDVGDRDQVEAGIRSSATGSEALNGLVLNAGAGVWRPLAEVPAPEWSAALRTNLDGAFHVLQAALPALRRVPHPLVVGVLSDSAVHPFPDRAAYSAAKAGTLALLEVARREHRAAGLRISLVLPSRVDTHFSGSHADARPGTRAGALSARDVAQVVDGLFALPPHVEVREIRLAATTSTYGPYPERVPA</sequence>
<comment type="similarity">
    <text evidence="1">Belongs to the short-chain dehydrogenases/reductases (SDR) family.</text>
</comment>
<dbReference type="PRINTS" id="PR00081">
    <property type="entry name" value="GDHRDH"/>
</dbReference>
<dbReference type="GO" id="GO:0016491">
    <property type="term" value="F:oxidoreductase activity"/>
    <property type="evidence" value="ECO:0007669"/>
    <property type="project" value="UniProtKB-KW"/>
</dbReference>
<dbReference type="PANTHER" id="PTHR44196:SF1">
    <property type="entry name" value="DEHYDROGENASE_REDUCTASE SDR FAMILY MEMBER 7B"/>
    <property type="match status" value="1"/>
</dbReference>
<dbReference type="RefSeq" id="WP_132493819.1">
    <property type="nucleotide sequence ID" value="NZ_SMKW01000090.1"/>
</dbReference>
<dbReference type="SUPFAM" id="SSF51735">
    <property type="entry name" value="NAD(P)-binding Rossmann-fold domains"/>
    <property type="match status" value="1"/>
</dbReference>
<dbReference type="AlphaFoldDB" id="A0A4R4Y1V2"/>
<dbReference type="EMBL" id="SMKW01000090">
    <property type="protein sequence ID" value="TDD38073.1"/>
    <property type="molecule type" value="Genomic_DNA"/>
</dbReference>
<dbReference type="SMART" id="SM00822">
    <property type="entry name" value="PKS_KR"/>
    <property type="match status" value="1"/>
</dbReference>
<evidence type="ECO:0000313" key="4">
    <source>
        <dbReference type="EMBL" id="TDD38073.1"/>
    </source>
</evidence>
<name>A0A4R4Y1V2_9PSEU</name>
<reference evidence="4 5" key="1">
    <citation type="submission" date="2019-03" db="EMBL/GenBank/DDBJ databases">
        <title>Draft genome sequences of novel Actinobacteria.</title>
        <authorList>
            <person name="Sahin N."/>
            <person name="Ay H."/>
            <person name="Saygin H."/>
        </authorList>
    </citation>
    <scope>NUCLEOTIDE SEQUENCE [LARGE SCALE GENOMIC DNA]</scope>
    <source>
        <strain evidence="4 5">7K502</strain>
    </source>
</reference>
<accession>A0A4R4Y1V2</accession>
<dbReference type="InterPro" id="IPR036291">
    <property type="entry name" value="NAD(P)-bd_dom_sf"/>
</dbReference>
<dbReference type="Gene3D" id="3.40.50.720">
    <property type="entry name" value="NAD(P)-binding Rossmann-like Domain"/>
    <property type="match status" value="1"/>
</dbReference>
<evidence type="ECO:0000256" key="1">
    <source>
        <dbReference type="ARBA" id="ARBA00006484"/>
    </source>
</evidence>
<dbReference type="CDD" id="cd05233">
    <property type="entry name" value="SDR_c"/>
    <property type="match status" value="1"/>
</dbReference>
<evidence type="ECO:0000259" key="3">
    <source>
        <dbReference type="SMART" id="SM00822"/>
    </source>
</evidence>
<dbReference type="InterPro" id="IPR002347">
    <property type="entry name" value="SDR_fam"/>
</dbReference>
<gene>
    <name evidence="4" type="ORF">E1288_39610</name>
</gene>
<dbReference type="PANTHER" id="PTHR44196">
    <property type="entry name" value="DEHYDROGENASE/REDUCTASE SDR FAMILY MEMBER 7B"/>
    <property type="match status" value="1"/>
</dbReference>
<protein>
    <submittedName>
        <fullName evidence="4">SDR family oxidoreductase</fullName>
    </submittedName>
</protein>
<dbReference type="InterPro" id="IPR020904">
    <property type="entry name" value="Sc_DH/Rdtase_CS"/>
</dbReference>
<dbReference type="GO" id="GO:0016020">
    <property type="term" value="C:membrane"/>
    <property type="evidence" value="ECO:0007669"/>
    <property type="project" value="TreeGrafter"/>
</dbReference>